<evidence type="ECO:0000313" key="7">
    <source>
        <dbReference type="Proteomes" id="UP000332933"/>
    </source>
</evidence>
<proteinExistence type="predicted"/>
<evidence type="ECO:0000256" key="3">
    <source>
        <dbReference type="PROSITE-ProRule" id="PRU00023"/>
    </source>
</evidence>
<dbReference type="PROSITE" id="PS50088">
    <property type="entry name" value="ANK_REPEAT"/>
    <property type="match status" value="1"/>
</dbReference>
<dbReference type="SUPFAM" id="SSF48403">
    <property type="entry name" value="Ankyrin repeat"/>
    <property type="match status" value="1"/>
</dbReference>
<reference evidence="6 7" key="1">
    <citation type="submission" date="2019-03" db="EMBL/GenBank/DDBJ databases">
        <authorList>
            <person name="Gaulin E."/>
            <person name="Dumas B."/>
        </authorList>
    </citation>
    <scope>NUCLEOTIDE SEQUENCE [LARGE SCALE GENOMIC DNA]</scope>
    <source>
        <strain evidence="6">CBS 568.67</strain>
    </source>
</reference>
<evidence type="ECO:0000313" key="6">
    <source>
        <dbReference type="EMBL" id="VFT99985.1"/>
    </source>
</evidence>
<dbReference type="EMBL" id="CAADRA010007287">
    <property type="protein sequence ID" value="VFT99985.1"/>
    <property type="molecule type" value="Genomic_DNA"/>
</dbReference>
<accession>A0A485LS18</accession>
<dbReference type="InterPro" id="IPR002110">
    <property type="entry name" value="Ankyrin_rpt"/>
</dbReference>
<organism evidence="6 7">
    <name type="scientific">Aphanomyces stellatus</name>
    <dbReference type="NCBI Taxonomy" id="120398"/>
    <lineage>
        <taxon>Eukaryota</taxon>
        <taxon>Sar</taxon>
        <taxon>Stramenopiles</taxon>
        <taxon>Oomycota</taxon>
        <taxon>Saprolegniomycetes</taxon>
        <taxon>Saprolegniales</taxon>
        <taxon>Verrucalvaceae</taxon>
        <taxon>Aphanomyces</taxon>
    </lineage>
</organism>
<evidence type="ECO:0000313" key="5">
    <source>
        <dbReference type="EMBL" id="KAF0684685.1"/>
    </source>
</evidence>
<name>A0A485LS18_9STRA</name>
<feature type="repeat" description="ANK" evidence="3">
    <location>
        <begin position="116"/>
        <end position="141"/>
    </location>
</feature>
<sequence length="498" mass="53659">MGNNASLHESCRVGDVAGLKDLLQAAQTADIEKVDEYGRTALLVAAGCDPLVKAPSPTPQAESASEGSEVNGSSVASDTDNPAHPLSIPHQKKQIVVDLINLLVAKEANLDHRDEKGWTALHYACQLQNDLAVECLLKHGAVPTRDALGLLPQDLLLHTGYPDSIKTAEDCEGILNRISEPTAYKLKLLSLRSSGIAEIRLGSHIEKGSIVTVEIDVPEDHSPKDYIQLLIYNDTGDTNMELGPVQPVPAGATGQVSFKCDYGTLPCIYRFVYVKCDINTISRVVVASGCTASVQASIGEVFQYELYLYDRVVEVESVSEYEFFDQPTIALKRIGIVQGAPEDIDWIDVLPENHIVAVNDVVIAGMSFDNAIRQLQVNNGNKCTKLLMQNSVALGDFIHEKILGLGVIGKYASLQPLNVGEDVTPQPSPTNCDSAARQLDVDAIDKTTRVDSDDFHDALSPSAVQPPQSPPRCVVTDVPLASMQVVGDMFQGIAVSQP</sequence>
<dbReference type="InterPro" id="IPR036770">
    <property type="entry name" value="Ankyrin_rpt-contain_sf"/>
</dbReference>
<evidence type="ECO:0000256" key="2">
    <source>
        <dbReference type="ARBA" id="ARBA00023043"/>
    </source>
</evidence>
<keyword evidence="1" id="KW-0677">Repeat</keyword>
<dbReference type="InterPro" id="IPR050745">
    <property type="entry name" value="Multifunctional_regulatory"/>
</dbReference>
<dbReference type="AlphaFoldDB" id="A0A485LS18"/>
<dbReference type="SMART" id="SM00248">
    <property type="entry name" value="ANK"/>
    <property type="match status" value="2"/>
</dbReference>
<dbReference type="PROSITE" id="PS50297">
    <property type="entry name" value="ANK_REP_REGION"/>
    <property type="match status" value="1"/>
</dbReference>
<keyword evidence="2 3" id="KW-0040">ANK repeat</keyword>
<dbReference type="EMBL" id="VJMH01007261">
    <property type="protein sequence ID" value="KAF0684685.1"/>
    <property type="molecule type" value="Genomic_DNA"/>
</dbReference>
<dbReference type="PANTHER" id="PTHR24189:SF50">
    <property type="entry name" value="ANKYRIN REPEAT AND SOCS BOX PROTEIN 2"/>
    <property type="match status" value="1"/>
</dbReference>
<feature type="region of interest" description="Disordered" evidence="4">
    <location>
        <begin position="54"/>
        <end position="88"/>
    </location>
</feature>
<protein>
    <submittedName>
        <fullName evidence="6">Aste57867_23340 protein</fullName>
    </submittedName>
</protein>
<feature type="compositionally biased region" description="Polar residues" evidence="4">
    <location>
        <begin position="59"/>
        <end position="80"/>
    </location>
</feature>
<gene>
    <name evidence="6" type="primary">Aste57867_23340</name>
    <name evidence="5" type="ORF">As57867_023269</name>
    <name evidence="6" type="ORF">ASTE57867_23340</name>
</gene>
<dbReference type="Proteomes" id="UP000332933">
    <property type="component" value="Unassembled WGS sequence"/>
</dbReference>
<dbReference type="Pfam" id="PF12796">
    <property type="entry name" value="Ank_2"/>
    <property type="match status" value="1"/>
</dbReference>
<evidence type="ECO:0000256" key="4">
    <source>
        <dbReference type="SAM" id="MobiDB-lite"/>
    </source>
</evidence>
<reference evidence="5" key="2">
    <citation type="submission" date="2019-06" db="EMBL/GenBank/DDBJ databases">
        <title>Genomics analysis of Aphanomyces spp. identifies a new class of oomycete effector associated with host adaptation.</title>
        <authorList>
            <person name="Gaulin E."/>
        </authorList>
    </citation>
    <scope>NUCLEOTIDE SEQUENCE</scope>
    <source>
        <strain evidence="5">CBS 578.67</strain>
    </source>
</reference>
<keyword evidence="7" id="KW-1185">Reference proteome</keyword>
<dbReference type="PANTHER" id="PTHR24189">
    <property type="entry name" value="MYOTROPHIN"/>
    <property type="match status" value="1"/>
</dbReference>
<feature type="region of interest" description="Disordered" evidence="4">
    <location>
        <begin position="452"/>
        <end position="472"/>
    </location>
</feature>
<dbReference type="OrthoDB" id="70257at2759"/>
<evidence type="ECO:0000256" key="1">
    <source>
        <dbReference type="ARBA" id="ARBA00022737"/>
    </source>
</evidence>
<dbReference type="Gene3D" id="1.25.40.20">
    <property type="entry name" value="Ankyrin repeat-containing domain"/>
    <property type="match status" value="2"/>
</dbReference>